<organism evidence="1">
    <name type="scientific">Rhizophora mucronata</name>
    <name type="common">Asiatic mangrove</name>
    <dbReference type="NCBI Taxonomy" id="61149"/>
    <lineage>
        <taxon>Eukaryota</taxon>
        <taxon>Viridiplantae</taxon>
        <taxon>Streptophyta</taxon>
        <taxon>Embryophyta</taxon>
        <taxon>Tracheophyta</taxon>
        <taxon>Spermatophyta</taxon>
        <taxon>Magnoliopsida</taxon>
        <taxon>eudicotyledons</taxon>
        <taxon>Gunneridae</taxon>
        <taxon>Pentapetalae</taxon>
        <taxon>rosids</taxon>
        <taxon>fabids</taxon>
        <taxon>Malpighiales</taxon>
        <taxon>Rhizophoraceae</taxon>
        <taxon>Rhizophora</taxon>
    </lineage>
</organism>
<name>A0A2P2PXS4_RHIMU</name>
<evidence type="ECO:0000313" key="1">
    <source>
        <dbReference type="EMBL" id="MBX59449.1"/>
    </source>
</evidence>
<protein>
    <submittedName>
        <fullName evidence="1">Uncharacterized protein</fullName>
    </submittedName>
</protein>
<accession>A0A2P2PXS4</accession>
<proteinExistence type="predicted"/>
<dbReference type="EMBL" id="GGEC01078965">
    <property type="protein sequence ID" value="MBX59449.1"/>
    <property type="molecule type" value="Transcribed_RNA"/>
</dbReference>
<dbReference type="AlphaFoldDB" id="A0A2P2PXS4"/>
<sequence>MRIMLFHSLLFYSLDELPEMGLCIVLHIDGS</sequence>
<reference evidence="1" key="1">
    <citation type="submission" date="2018-02" db="EMBL/GenBank/DDBJ databases">
        <title>Rhizophora mucronata_Transcriptome.</title>
        <authorList>
            <person name="Meera S.P."/>
            <person name="Sreeshan A."/>
            <person name="Augustine A."/>
        </authorList>
    </citation>
    <scope>NUCLEOTIDE SEQUENCE</scope>
    <source>
        <tissue evidence="1">Leaf</tissue>
    </source>
</reference>